<evidence type="ECO:0000313" key="2">
    <source>
        <dbReference type="EMBL" id="KAF2558638.1"/>
    </source>
</evidence>
<reference evidence="2" key="1">
    <citation type="submission" date="2019-12" db="EMBL/GenBank/DDBJ databases">
        <title>Genome sequencing and annotation of Brassica cretica.</title>
        <authorList>
            <person name="Studholme D.J."/>
            <person name="Sarris P.F."/>
        </authorList>
    </citation>
    <scope>NUCLEOTIDE SEQUENCE</scope>
    <source>
        <strain evidence="2">PFS-001/15</strain>
        <tissue evidence="2">Leaf</tissue>
    </source>
</reference>
<organism evidence="2 3">
    <name type="scientific">Brassica cretica</name>
    <name type="common">Mustard</name>
    <dbReference type="NCBI Taxonomy" id="69181"/>
    <lineage>
        <taxon>Eukaryota</taxon>
        <taxon>Viridiplantae</taxon>
        <taxon>Streptophyta</taxon>
        <taxon>Embryophyta</taxon>
        <taxon>Tracheophyta</taxon>
        <taxon>Spermatophyta</taxon>
        <taxon>Magnoliopsida</taxon>
        <taxon>eudicotyledons</taxon>
        <taxon>Gunneridae</taxon>
        <taxon>Pentapetalae</taxon>
        <taxon>rosids</taxon>
        <taxon>malvids</taxon>
        <taxon>Brassicales</taxon>
        <taxon>Brassicaceae</taxon>
        <taxon>Brassiceae</taxon>
        <taxon>Brassica</taxon>
    </lineage>
</organism>
<comment type="caution">
    <text evidence="2">The sequence shown here is derived from an EMBL/GenBank/DDBJ whole genome shotgun (WGS) entry which is preliminary data.</text>
</comment>
<gene>
    <name evidence="2" type="ORF">F2Q68_00016127</name>
</gene>
<dbReference type="Proteomes" id="UP000712281">
    <property type="component" value="Unassembled WGS sequence"/>
</dbReference>
<dbReference type="EMBL" id="QGKW02001940">
    <property type="protein sequence ID" value="KAF2558638.1"/>
    <property type="molecule type" value="Genomic_DNA"/>
</dbReference>
<sequence length="75" mass="8398">MSFLQYRERSYEDEVKMDSGRSSSAIRRTRLANGRAVSVLGQARSANGRAESVLGPTRRTAELNPRLFQLGERPS</sequence>
<proteinExistence type="predicted"/>
<feature type="region of interest" description="Disordered" evidence="1">
    <location>
        <begin position="1"/>
        <end position="24"/>
    </location>
</feature>
<name>A0A8S9HUQ3_BRACR</name>
<evidence type="ECO:0000256" key="1">
    <source>
        <dbReference type="SAM" id="MobiDB-lite"/>
    </source>
</evidence>
<feature type="compositionally biased region" description="Basic and acidic residues" evidence="1">
    <location>
        <begin position="1"/>
        <end position="19"/>
    </location>
</feature>
<accession>A0A8S9HUQ3</accession>
<evidence type="ECO:0000313" key="3">
    <source>
        <dbReference type="Proteomes" id="UP000712281"/>
    </source>
</evidence>
<dbReference type="AlphaFoldDB" id="A0A8S9HUQ3"/>
<protein>
    <submittedName>
        <fullName evidence="2">Uncharacterized protein</fullName>
    </submittedName>
</protein>